<organism evidence="3 4">
    <name type="scientific">Dorcoceras hygrometricum</name>
    <dbReference type="NCBI Taxonomy" id="472368"/>
    <lineage>
        <taxon>Eukaryota</taxon>
        <taxon>Viridiplantae</taxon>
        <taxon>Streptophyta</taxon>
        <taxon>Embryophyta</taxon>
        <taxon>Tracheophyta</taxon>
        <taxon>Spermatophyta</taxon>
        <taxon>Magnoliopsida</taxon>
        <taxon>eudicotyledons</taxon>
        <taxon>Gunneridae</taxon>
        <taxon>Pentapetalae</taxon>
        <taxon>asterids</taxon>
        <taxon>lamiids</taxon>
        <taxon>Lamiales</taxon>
        <taxon>Gesneriaceae</taxon>
        <taxon>Didymocarpoideae</taxon>
        <taxon>Trichosporeae</taxon>
        <taxon>Loxocarpinae</taxon>
        <taxon>Dorcoceras</taxon>
    </lineage>
</organism>
<evidence type="ECO:0000256" key="1">
    <source>
        <dbReference type="PROSITE-ProRule" id="PRU00339"/>
    </source>
</evidence>
<keyword evidence="1" id="KW-0802">TPR repeat</keyword>
<keyword evidence="4" id="KW-1185">Reference proteome</keyword>
<dbReference type="PANTHER" id="PTHR46050:SF18">
    <property type="entry name" value="TETRATRICOPEPTIDE REPEAT (TPR)-LIKE SUPERFAMILY PROTEIN"/>
    <property type="match status" value="1"/>
</dbReference>
<dbReference type="GO" id="GO:0005737">
    <property type="term" value="C:cytoplasm"/>
    <property type="evidence" value="ECO:0007669"/>
    <property type="project" value="TreeGrafter"/>
</dbReference>
<dbReference type="EMBL" id="KV010000">
    <property type="protein sequence ID" value="KZV28914.1"/>
    <property type="molecule type" value="Genomic_DNA"/>
</dbReference>
<dbReference type="InterPro" id="IPR011990">
    <property type="entry name" value="TPR-like_helical_dom_sf"/>
</dbReference>
<evidence type="ECO:0000313" key="3">
    <source>
        <dbReference type="EMBL" id="KZV28914.1"/>
    </source>
</evidence>
<dbReference type="SUPFAM" id="SSF48452">
    <property type="entry name" value="TPR-like"/>
    <property type="match status" value="2"/>
</dbReference>
<dbReference type="Pfam" id="PF13414">
    <property type="entry name" value="TPR_11"/>
    <property type="match status" value="1"/>
</dbReference>
<name>A0A2Z7BAT5_9LAMI</name>
<dbReference type="SMART" id="SM00028">
    <property type="entry name" value="TPR"/>
    <property type="match status" value="8"/>
</dbReference>
<feature type="region of interest" description="Disordered" evidence="2">
    <location>
        <begin position="20"/>
        <end position="44"/>
    </location>
</feature>
<dbReference type="InterPro" id="IPR019734">
    <property type="entry name" value="TPR_rpt"/>
</dbReference>
<protein>
    <submittedName>
        <fullName evidence="3">Tetratricopeptide repeat-containing protein isoform 1</fullName>
    </submittedName>
</protein>
<reference evidence="3 4" key="1">
    <citation type="journal article" date="2015" name="Proc. Natl. Acad. Sci. U.S.A.">
        <title>The resurrection genome of Boea hygrometrica: A blueprint for survival of dehydration.</title>
        <authorList>
            <person name="Xiao L."/>
            <person name="Yang G."/>
            <person name="Zhang L."/>
            <person name="Yang X."/>
            <person name="Zhao S."/>
            <person name="Ji Z."/>
            <person name="Zhou Q."/>
            <person name="Hu M."/>
            <person name="Wang Y."/>
            <person name="Chen M."/>
            <person name="Xu Y."/>
            <person name="Jin H."/>
            <person name="Xiao X."/>
            <person name="Hu G."/>
            <person name="Bao F."/>
            <person name="Hu Y."/>
            <person name="Wan P."/>
            <person name="Li L."/>
            <person name="Deng X."/>
            <person name="Kuang T."/>
            <person name="Xiang C."/>
            <person name="Zhu J.K."/>
            <person name="Oliver M.J."/>
            <person name="He Y."/>
        </authorList>
    </citation>
    <scope>NUCLEOTIDE SEQUENCE [LARGE SCALE GENOMIC DNA]</scope>
    <source>
        <strain evidence="4">cv. XS01</strain>
    </source>
</reference>
<dbReference type="Pfam" id="PF00515">
    <property type="entry name" value="TPR_1"/>
    <property type="match status" value="1"/>
</dbReference>
<dbReference type="InterPro" id="IPR044534">
    <property type="entry name" value="TTL1-4"/>
</dbReference>
<dbReference type="Pfam" id="PF13432">
    <property type="entry name" value="TPR_16"/>
    <property type="match status" value="1"/>
</dbReference>
<accession>A0A2Z7BAT5</accession>
<dbReference type="PROSITE" id="PS50005">
    <property type="entry name" value="TPR"/>
    <property type="match status" value="1"/>
</dbReference>
<dbReference type="OrthoDB" id="2335338at2759"/>
<dbReference type="PANTHER" id="PTHR46050">
    <property type="entry name" value="TPR REPEAT-CONTAINING THIOREDOXIN"/>
    <property type="match status" value="1"/>
</dbReference>
<dbReference type="Proteomes" id="UP000250235">
    <property type="component" value="Unassembled WGS sequence"/>
</dbReference>
<dbReference type="AlphaFoldDB" id="A0A2Z7BAT5"/>
<evidence type="ECO:0000313" key="4">
    <source>
        <dbReference type="Proteomes" id="UP000250235"/>
    </source>
</evidence>
<gene>
    <name evidence="3" type="ORF">F511_13709</name>
</gene>
<dbReference type="Gene3D" id="1.25.40.10">
    <property type="entry name" value="Tetratricopeptide repeat domain"/>
    <property type="match status" value="1"/>
</dbReference>
<proteinExistence type="predicted"/>
<feature type="repeat" description="TPR" evidence="1">
    <location>
        <begin position="149"/>
        <end position="182"/>
    </location>
</feature>
<evidence type="ECO:0000256" key="2">
    <source>
        <dbReference type="SAM" id="MobiDB-lite"/>
    </source>
</evidence>
<sequence>MSSNGRNCRTAKHLINQKPFQHQDTRVPSAPRIPMLSPSDQRTSQVVDYTEQINKEPSFTLSDLSLSAVFSHDQSKLNANGDMYRASTGNVMLVGHLGSLKQRHAMEKSLDGDIAATKHAINCTAVKKSTKTSYGFGNVVRSCGNKMDSDALKSLGNDKYVKGRFEEALALYNQAIAIDPCNPCYYSNKSAALMGLGRLLEAIFECREAIRIAPLYHNAHCRLAKLYLRLGVAEKAIWHYKASGQRASSENLAQAQALKSCVDKCNEAQRFGDWSRLLDESRAALSTGADSAPKIHAMKAEALLKLKRHEEAYSIIQNQPSFSIELNAKFFGCYDTAGLLLVHALVYMANGRFEDAMTAAQHATKLDSSYKVKSVFERVKSAAAARLNGNRLFKASRFAEAMYAYTKGLENDPYNSVLLCNRAACRAKLGQYEKAVEDCTESLNVRPTYSKPRLRRAHCNVELERWEAAIEDYEVLLQQTPEDQEVKAALSKAKAQLNNISHDTIRTE</sequence>